<name>A0A3P8M324_RAOTE</name>
<comment type="catalytic activity">
    <reaction evidence="5">
        <text>Hydrolysis of (1-&gt;6)-alpha-D-glucosidic linkages in pullulan, amylopectin and glycogen, and in the alpha- and beta-limit dextrins of amylopectin and glycogen.</text>
        <dbReference type="EC" id="3.2.1.41"/>
    </reaction>
</comment>
<dbReference type="Gene3D" id="2.60.40.10">
    <property type="entry name" value="Immunoglobulins"/>
    <property type="match status" value="1"/>
</dbReference>
<dbReference type="Pfam" id="PF17967">
    <property type="entry name" value="Pullulanase_N2"/>
    <property type="match status" value="1"/>
</dbReference>
<dbReference type="PANTHER" id="PTHR43002">
    <property type="entry name" value="GLYCOGEN DEBRANCHING ENZYME"/>
    <property type="match status" value="1"/>
</dbReference>
<sequence length="1090" mass="118018">MLRYTCNALFLGSLVLLSGCDNSSSSSSSGSPDTPDNQDVVVRLPDVAVPGEAATASSQQAVIHLVDIAGITGTTAADYSTRNLYLWNNETCDALSAPVADWNDVSTTPSGSDKYGPYWVIPLNKESGCINVIVRDGTNKLIDSDLRVSFGDFTDRTVSVIAGSSSLYDTRADAFRAAFGVALAEAHWVDKTTLLWPGGQDKPIVRLYYSHSSKVAADSEGKFTDRYLKLTPTTVSQQVSMRFPQLSSYAAFKLPDNAPVDELLQGETVAIAAEKDGILISATQVQTAGVLDDVYAPPAEALSYGAQVSDGGVNFRLWAPTAQQVDLVLYSADKKVLASHPMTRDAASGAWAWQGGSDLKGAFYRYALTVYHPQSRKVEQYEVTDPYAHSLSTNSEYSQVVDLNDSALKPDGWDSLAMPHAQKSKADLAKMTIHESHIRDLSAWDSTVPAELRGKYLALTAQDSNMVQHLKKLSASGVTHVELLPVFDLATVNEFSDKVADIQQPFSHLCEVNSAVKSSEFVTYCASGSTVEEVLNQLKQSDSQDNPQVQALNSLVAQTDSYNWGYDPFHYTVPEGSYATNPEGTARIKEFRTMIQAIKQDLGMNVIMDVVYNHTNAAGPTDRTSVLDKIVPWYYQRLNETTGSVESATCCSDSAPEHRMFAKLIADSLAVWTTDYKIDGFRFDLMGYHPKAQILSAWERMKSLNPDIYFFGEGWDSGQSDRFEIASQINLKGSGIGTFSDRLRDSVRGGGPFDSGDALRQNQGIGSGAGVLPNELTSQNEDTVRHLADLTRLGMAGNLADFVMIDKDGAVKKGSEIDYNGAPGGYAADPTEVVNYVSKHDNQTLWDMISYKAAQEADLNTRVRMQAVSLATVMLGQGIAFDQQGSELLRSKSFTRDSYDSGDWFNRVDYAMQDNNFNVGMPRSSDDGSNYDLISRVKEMVATPGEPELQQMTAFYLELTQLRKSSPLFTLGDGSAVMKRVDFRNTGADSLAGLLIMTIDDGVQAGASLDGRVDGLVVAINAAPESRTLHDFNGENLQLSAIQQAAGEGSLANGVEIAADGAITLPAWSVAVLEKPQGDAQGAGLPVSSK</sequence>
<dbReference type="InterPro" id="IPR013780">
    <property type="entry name" value="Glyco_hydro_b"/>
</dbReference>
<dbReference type="InterPro" id="IPR004193">
    <property type="entry name" value="Glyco_hydro_13_N"/>
</dbReference>
<dbReference type="Gene3D" id="2.60.40.1180">
    <property type="entry name" value="Golgi alpha-mannosidase II"/>
    <property type="match status" value="1"/>
</dbReference>
<evidence type="ECO:0000313" key="11">
    <source>
        <dbReference type="Proteomes" id="UP000274346"/>
    </source>
</evidence>
<dbReference type="InterPro" id="IPR006047">
    <property type="entry name" value="GH13_cat_dom"/>
</dbReference>
<dbReference type="KEGG" id="rtg:NCTC13098_06109"/>
<feature type="domain" description="Glycosyl hydrolase family 13 catalytic" evidence="9">
    <location>
        <begin position="533"/>
        <end position="944"/>
    </location>
</feature>
<dbReference type="InterPro" id="IPR040671">
    <property type="entry name" value="Pullulanase_N2"/>
</dbReference>
<evidence type="ECO:0000256" key="2">
    <source>
        <dbReference type="ARBA" id="ARBA00022729"/>
    </source>
</evidence>
<dbReference type="GO" id="GO:0030246">
    <property type="term" value="F:carbohydrate binding"/>
    <property type="evidence" value="ECO:0007669"/>
    <property type="project" value="InterPro"/>
</dbReference>
<dbReference type="InterPro" id="IPR011839">
    <property type="entry name" value="Pullul_strch"/>
</dbReference>
<proteinExistence type="inferred from homology"/>
<dbReference type="CDD" id="cd10315">
    <property type="entry name" value="CBM41_pullulanase"/>
    <property type="match status" value="1"/>
</dbReference>
<evidence type="ECO:0000256" key="7">
    <source>
        <dbReference type="ARBA" id="ARBA00029618"/>
    </source>
</evidence>
<dbReference type="EMBL" id="LR131271">
    <property type="protein sequence ID" value="VDR29690.1"/>
    <property type="molecule type" value="Genomic_DNA"/>
</dbReference>
<dbReference type="CDD" id="cd02860">
    <property type="entry name" value="E_set_Pullulanase"/>
    <property type="match status" value="1"/>
</dbReference>
<dbReference type="InterPro" id="IPR013783">
    <property type="entry name" value="Ig-like_fold"/>
</dbReference>
<dbReference type="EC" id="3.2.1.41" evidence="6"/>
<dbReference type="CDD" id="cd11341">
    <property type="entry name" value="AmyAc_Pullulanase_LD-like"/>
    <property type="match status" value="1"/>
</dbReference>
<dbReference type="InterPro" id="IPR024561">
    <property type="entry name" value="Pullul_strch_C"/>
</dbReference>
<evidence type="ECO:0000256" key="1">
    <source>
        <dbReference type="ARBA" id="ARBA00008061"/>
    </source>
</evidence>
<gene>
    <name evidence="10" type="primary">pulA</name>
    <name evidence="10" type="ORF">NCTC13098_06109</name>
</gene>
<dbReference type="Pfam" id="PF18494">
    <property type="entry name" value="Pullulanase_Ins"/>
    <property type="match status" value="1"/>
</dbReference>
<keyword evidence="3 10" id="KW-0378">Hydrolase</keyword>
<organism evidence="10 11">
    <name type="scientific">Raoultella terrigena</name>
    <name type="common">Klebsiella terrigena</name>
    <dbReference type="NCBI Taxonomy" id="577"/>
    <lineage>
        <taxon>Bacteria</taxon>
        <taxon>Pseudomonadati</taxon>
        <taxon>Pseudomonadota</taxon>
        <taxon>Gammaproteobacteria</taxon>
        <taxon>Enterobacterales</taxon>
        <taxon>Enterobacteriaceae</taxon>
        <taxon>Klebsiella/Raoultella group</taxon>
        <taxon>Raoultella</taxon>
    </lineage>
</organism>
<dbReference type="SMART" id="SM00642">
    <property type="entry name" value="Aamy"/>
    <property type="match status" value="1"/>
</dbReference>
<dbReference type="Pfam" id="PF03714">
    <property type="entry name" value="PUD"/>
    <property type="match status" value="1"/>
</dbReference>
<keyword evidence="4 10" id="KW-0326">Glycosidase</keyword>
<evidence type="ECO:0000256" key="6">
    <source>
        <dbReference type="ARBA" id="ARBA00024062"/>
    </source>
</evidence>
<evidence type="ECO:0000256" key="5">
    <source>
        <dbReference type="ARBA" id="ARBA00023965"/>
    </source>
</evidence>
<dbReference type="Gene3D" id="2.60.40.1110">
    <property type="match status" value="1"/>
</dbReference>
<accession>A0A3P8M324</accession>
<comment type="similarity">
    <text evidence="1">Belongs to the glycosyl hydrolase 13 family.</text>
</comment>
<dbReference type="Pfam" id="PF02922">
    <property type="entry name" value="CBM_48"/>
    <property type="match status" value="1"/>
</dbReference>
<dbReference type="Gene3D" id="3.20.20.80">
    <property type="entry name" value="Glycosidases"/>
    <property type="match status" value="1"/>
</dbReference>
<dbReference type="SUPFAM" id="SSF51011">
    <property type="entry name" value="Glycosyl hydrolase domain"/>
    <property type="match status" value="1"/>
</dbReference>
<dbReference type="NCBIfam" id="TIGR02103">
    <property type="entry name" value="pullul_strch"/>
    <property type="match status" value="1"/>
</dbReference>
<protein>
    <recommendedName>
        <fullName evidence="6">pullulanase</fullName>
        <ecNumber evidence="6">3.2.1.41</ecNumber>
    </recommendedName>
    <alternativeName>
        <fullName evidence="7">Alpha-dextrin endo-1,6-alpha-glucosidase</fullName>
    </alternativeName>
    <alternativeName>
        <fullName evidence="8">Pullulan 6-glucanohydrolase</fullName>
    </alternativeName>
</protein>
<dbReference type="AlphaFoldDB" id="A0A3P8M324"/>
<dbReference type="SUPFAM" id="SSF49452">
    <property type="entry name" value="Starch-binding domain-like"/>
    <property type="match status" value="1"/>
</dbReference>
<dbReference type="InterPro" id="IPR013784">
    <property type="entry name" value="Carb-bd-like_fold"/>
</dbReference>
<keyword evidence="2" id="KW-0732">Signal</keyword>
<dbReference type="GO" id="GO:0005975">
    <property type="term" value="P:carbohydrate metabolic process"/>
    <property type="evidence" value="ECO:0007669"/>
    <property type="project" value="InterPro"/>
</dbReference>
<dbReference type="InterPro" id="IPR041111">
    <property type="entry name" value="Pullulanase_Ins"/>
</dbReference>
<dbReference type="SUPFAM" id="SSF81296">
    <property type="entry name" value="E set domains"/>
    <property type="match status" value="2"/>
</dbReference>
<dbReference type="GO" id="GO:0051060">
    <property type="term" value="F:pullulanase activity"/>
    <property type="evidence" value="ECO:0007669"/>
    <property type="project" value="UniProtKB-EC"/>
</dbReference>
<reference evidence="10 11" key="1">
    <citation type="submission" date="2018-12" db="EMBL/GenBank/DDBJ databases">
        <authorList>
            <consortium name="Pathogen Informatics"/>
        </authorList>
    </citation>
    <scope>NUCLEOTIDE SEQUENCE [LARGE SCALE GENOMIC DNA]</scope>
    <source>
        <strain evidence="10 11">NCTC13098</strain>
    </source>
</reference>
<evidence type="ECO:0000256" key="8">
    <source>
        <dbReference type="ARBA" id="ARBA00031076"/>
    </source>
</evidence>
<evidence type="ECO:0000256" key="4">
    <source>
        <dbReference type="ARBA" id="ARBA00023295"/>
    </source>
</evidence>
<dbReference type="Proteomes" id="UP000274346">
    <property type="component" value="Chromosome"/>
</dbReference>
<evidence type="ECO:0000313" key="10">
    <source>
        <dbReference type="EMBL" id="VDR29690.1"/>
    </source>
</evidence>
<dbReference type="InterPro" id="IPR014756">
    <property type="entry name" value="Ig_E-set"/>
</dbReference>
<evidence type="ECO:0000259" key="9">
    <source>
        <dbReference type="SMART" id="SM00642"/>
    </source>
</evidence>
<dbReference type="PROSITE" id="PS51257">
    <property type="entry name" value="PROKAR_LIPOPROTEIN"/>
    <property type="match status" value="1"/>
</dbReference>
<dbReference type="InterPro" id="IPR005323">
    <property type="entry name" value="CBM41_pullulanase"/>
</dbReference>
<dbReference type="InterPro" id="IPR017853">
    <property type="entry name" value="GH"/>
</dbReference>
<dbReference type="Gene3D" id="2.60.40.1130">
    <property type="entry name" value="Rab geranylgeranyltransferase alpha-subunit, insert domain"/>
    <property type="match status" value="1"/>
</dbReference>
<dbReference type="Pfam" id="PF11852">
    <property type="entry name" value="Pullul_strch_C"/>
    <property type="match status" value="1"/>
</dbReference>
<dbReference type="SUPFAM" id="SSF51445">
    <property type="entry name" value="(Trans)glycosidases"/>
    <property type="match status" value="1"/>
</dbReference>
<evidence type="ECO:0000256" key="3">
    <source>
        <dbReference type="ARBA" id="ARBA00022801"/>
    </source>
</evidence>